<name>A0ABY6ZM01_9BACL</name>
<proteinExistence type="predicted"/>
<sequence>MSVNKIRLGVLGADDSLDVIEEVAKEFGEICITPVVYWEEGEIEERMRPLASEVDMWLCSGQVPYSIAKELYPDCPVFYTRHSGEGLYKVLLHLAHEHGLRISDLSFDTLSPDSMRRVLDDIGIQCEFYLKHYTGVIHSDELVQYHQSLWEQGRTKTAITCLRSAQLKLEQLGIPAKHITPTSSEVRQVLEAIVKTHDLMVSRNAQVVVQLVQRTPFATFMTEKDLDAAMSRYARFLHGTKQQVATDQWAVYATRGATEEITNHFRSRPRFELIANVATEAIYGGIGIGSTVSEAINRARLALSQAQVYGHGSWACALETNTLIAPLEEGGRSLALEYAREDLQKLSGAVPLSALTLSKIAGIVTKRKSTRITVNELAEYLNILPRSARRILLQLEDNGLATVVGEETAYQRGRPRKIYDIQNLAPRK</sequence>
<accession>A0ABY6ZM01</accession>
<evidence type="ECO:0000313" key="2">
    <source>
        <dbReference type="Proteomes" id="UP001164761"/>
    </source>
</evidence>
<dbReference type="EMBL" id="CP104067">
    <property type="protein sequence ID" value="WAH43948.1"/>
    <property type="molecule type" value="Genomic_DNA"/>
</dbReference>
<dbReference type="InterPro" id="IPR036390">
    <property type="entry name" value="WH_DNA-bd_sf"/>
</dbReference>
<gene>
    <name evidence="1" type="ORF">NZD89_11490</name>
</gene>
<reference evidence="1" key="1">
    <citation type="submission" date="2022-08" db="EMBL/GenBank/DDBJ databases">
        <title>Alicyclobacillus fastidiosus DSM 17978, complete genome.</title>
        <authorList>
            <person name="Wang Q."/>
            <person name="Cai R."/>
            <person name="Wang Z."/>
        </authorList>
    </citation>
    <scope>NUCLEOTIDE SEQUENCE</scope>
    <source>
        <strain evidence="1">DSM 17978</strain>
    </source>
</reference>
<dbReference type="Proteomes" id="UP001164761">
    <property type="component" value="Chromosome"/>
</dbReference>
<organism evidence="1 2">
    <name type="scientific">Alicyclobacillus fastidiosus</name>
    <dbReference type="NCBI Taxonomy" id="392011"/>
    <lineage>
        <taxon>Bacteria</taxon>
        <taxon>Bacillati</taxon>
        <taxon>Bacillota</taxon>
        <taxon>Bacilli</taxon>
        <taxon>Bacillales</taxon>
        <taxon>Alicyclobacillaceae</taxon>
        <taxon>Alicyclobacillus</taxon>
    </lineage>
</organism>
<evidence type="ECO:0000313" key="1">
    <source>
        <dbReference type="EMBL" id="WAH43948.1"/>
    </source>
</evidence>
<dbReference type="SUPFAM" id="SSF46785">
    <property type="entry name" value="Winged helix' DNA-binding domain"/>
    <property type="match status" value="1"/>
</dbReference>
<protein>
    <submittedName>
        <fullName evidence="1">ArsR family transcriptional regulator</fullName>
    </submittedName>
</protein>
<keyword evidence="2" id="KW-1185">Reference proteome</keyword>
<dbReference type="RefSeq" id="WP_268007853.1">
    <property type="nucleotide sequence ID" value="NZ_CP104067.1"/>
</dbReference>